<evidence type="ECO:0000313" key="2">
    <source>
        <dbReference type="Proteomes" id="UP000763088"/>
    </source>
</evidence>
<gene>
    <name evidence="1" type="ORF">E7102_07370</name>
</gene>
<evidence type="ECO:0000313" key="1">
    <source>
        <dbReference type="EMBL" id="MBE6266271.1"/>
    </source>
</evidence>
<dbReference type="InterPro" id="IPR036866">
    <property type="entry name" value="RibonucZ/Hydroxyglut_hydro"/>
</dbReference>
<proteinExistence type="predicted"/>
<name>A0A928GHL1_XYLRU</name>
<evidence type="ECO:0008006" key="3">
    <source>
        <dbReference type="Google" id="ProtNLM"/>
    </source>
</evidence>
<organism evidence="1 2">
    <name type="scientific">Xylanibacter ruminicola</name>
    <name type="common">Prevotella ruminicola</name>
    <dbReference type="NCBI Taxonomy" id="839"/>
    <lineage>
        <taxon>Bacteria</taxon>
        <taxon>Pseudomonadati</taxon>
        <taxon>Bacteroidota</taxon>
        <taxon>Bacteroidia</taxon>
        <taxon>Bacteroidales</taxon>
        <taxon>Prevotellaceae</taxon>
        <taxon>Xylanibacter</taxon>
    </lineage>
</organism>
<comment type="caution">
    <text evidence="1">The sequence shown here is derived from an EMBL/GenBank/DDBJ whole genome shotgun (WGS) entry which is preliminary data.</text>
</comment>
<dbReference type="SUPFAM" id="SSF56281">
    <property type="entry name" value="Metallo-hydrolase/oxidoreductase"/>
    <property type="match status" value="1"/>
</dbReference>
<accession>A0A928GHL1</accession>
<reference evidence="1" key="1">
    <citation type="submission" date="2019-04" db="EMBL/GenBank/DDBJ databases">
        <title>Evolution of Biomass-Degrading Anaerobic Consortia Revealed by Metagenomics.</title>
        <authorList>
            <person name="Peng X."/>
        </authorList>
    </citation>
    <scope>NUCLEOTIDE SEQUENCE</scope>
    <source>
        <strain evidence="1">SIG141</strain>
    </source>
</reference>
<dbReference type="Proteomes" id="UP000763088">
    <property type="component" value="Unassembled WGS sequence"/>
</dbReference>
<dbReference type="EMBL" id="SUYD01000008">
    <property type="protein sequence ID" value="MBE6266271.1"/>
    <property type="molecule type" value="Genomic_DNA"/>
</dbReference>
<dbReference type="AlphaFoldDB" id="A0A928GHL1"/>
<protein>
    <recommendedName>
        <fullName evidence="3">Metallo-beta-lactamase domain-containing protein</fullName>
    </recommendedName>
</protein>
<sequence>MTGAFTAYDLDGFKLHVYNTNDVMGDASYIIEGQDSLIVMEYPLFKVNAAEFAAYIEKLGKPVEIDVTDYHLGGSDKLPLTMPEGMPAFIEGPIYGGMMKQFASQFGDTMVELPTQKATEVPFGQTQKWNGVDFDFQHGATSDFPAASIIIGKQVYYTHWTPAEAHVSPLQIGNAAAVDAELAEAKKALASGAKYFIGGHGGLAEKAQVEFKISYLEKVKELLAANKDATAFAEALKTAYPKLPGDADALAQALYKK</sequence>